<comment type="caution">
    <text evidence="2">The sequence shown here is derived from an EMBL/GenBank/DDBJ whole genome shotgun (WGS) entry which is preliminary data.</text>
</comment>
<evidence type="ECO:0000313" key="2">
    <source>
        <dbReference type="EMBL" id="MXR37462.1"/>
    </source>
</evidence>
<dbReference type="EMBL" id="WSSB01000009">
    <property type="protein sequence ID" value="MXR37462.1"/>
    <property type="molecule type" value="Genomic_DNA"/>
</dbReference>
<dbReference type="Pfam" id="PF22632">
    <property type="entry name" value="BphC_D1"/>
    <property type="match status" value="1"/>
</dbReference>
<dbReference type="Proteomes" id="UP000467214">
    <property type="component" value="Unassembled WGS sequence"/>
</dbReference>
<dbReference type="RefSeq" id="WP_160797051.1">
    <property type="nucleotide sequence ID" value="NZ_WSSB01000009.1"/>
</dbReference>
<dbReference type="GO" id="GO:0051213">
    <property type="term" value="F:dioxygenase activity"/>
    <property type="evidence" value="ECO:0007669"/>
    <property type="project" value="UniProtKB-KW"/>
</dbReference>
<dbReference type="InterPro" id="IPR029068">
    <property type="entry name" value="Glyas_Bleomycin-R_OHBP_Dase"/>
</dbReference>
<organism evidence="2 3">
    <name type="scientific">Craterilacuibacter sinensis</name>
    <dbReference type="NCBI Taxonomy" id="2686017"/>
    <lineage>
        <taxon>Bacteria</taxon>
        <taxon>Pseudomonadati</taxon>
        <taxon>Pseudomonadota</taxon>
        <taxon>Betaproteobacteria</taxon>
        <taxon>Neisseriales</taxon>
        <taxon>Neisseriaceae</taxon>
        <taxon>Craterilacuibacter</taxon>
    </lineage>
</organism>
<name>A0A845BM89_9NEIS</name>
<keyword evidence="2" id="KW-0560">Oxidoreductase</keyword>
<dbReference type="SUPFAM" id="SSF54593">
    <property type="entry name" value="Glyoxalase/Bleomycin resistance protein/Dihydroxybiphenyl dioxygenase"/>
    <property type="match status" value="2"/>
</dbReference>
<dbReference type="InterPro" id="IPR004360">
    <property type="entry name" value="Glyas_Fos-R_dOase_dom"/>
</dbReference>
<dbReference type="Pfam" id="PF00903">
    <property type="entry name" value="Glyoxalase"/>
    <property type="match status" value="1"/>
</dbReference>
<proteinExistence type="predicted"/>
<dbReference type="CDD" id="cd07252">
    <property type="entry name" value="BphC1-RGP6_N_like"/>
    <property type="match status" value="1"/>
</dbReference>
<dbReference type="Gene3D" id="3.10.180.10">
    <property type="entry name" value="2,3-Dihydroxybiphenyl 1,2-Dioxygenase, domain 1"/>
    <property type="match status" value="2"/>
</dbReference>
<accession>A0A845BM89</accession>
<keyword evidence="3" id="KW-1185">Reference proteome</keyword>
<dbReference type="CDD" id="cd07237">
    <property type="entry name" value="BphC1-RGP6_C_like"/>
    <property type="match status" value="1"/>
</dbReference>
<evidence type="ECO:0000313" key="3">
    <source>
        <dbReference type="Proteomes" id="UP000467214"/>
    </source>
</evidence>
<dbReference type="AlphaFoldDB" id="A0A845BM89"/>
<sequence>MVEIRSLAYVVAQCRDPARWVRYAHDVLGAMASTTDEGGVSVKLDARPYRILVEQGHEDRYLASGWELAGKEAFKELQLVLDRAGIPFELANEILCTSRKVNALARVTDPSGNRHEFFWGPQLDARPFASPQGVPYFVTGEMGLGHTVLPALNFDATLEFFTKVLGFGVSDIFNFRPDPSAPAIPIHFLHCANGRHHSLALAGFPSPEGCVHIMLEVPGMSDVGRAHDRMQQHGVKQMATLGQHLNDKMTSFYMQTPSTFALEYGYGGLVCDWERHTVFEATEVSIWGHDFSVGFNEKKDAA</sequence>
<feature type="domain" description="VOC" evidence="1">
    <location>
        <begin position="143"/>
        <end position="267"/>
    </location>
</feature>
<feature type="domain" description="VOC" evidence="1">
    <location>
        <begin position="6"/>
        <end position="120"/>
    </location>
</feature>
<dbReference type="InterPro" id="IPR037523">
    <property type="entry name" value="VOC_core"/>
</dbReference>
<dbReference type="PROSITE" id="PS51819">
    <property type="entry name" value="VOC"/>
    <property type="match status" value="2"/>
</dbReference>
<gene>
    <name evidence="2" type="ORF">GQF02_10795</name>
</gene>
<keyword evidence="2" id="KW-0223">Dioxygenase</keyword>
<evidence type="ECO:0000259" key="1">
    <source>
        <dbReference type="PROSITE" id="PS51819"/>
    </source>
</evidence>
<protein>
    <submittedName>
        <fullName evidence="2">Biphenyl 2,3-dioxygenase</fullName>
    </submittedName>
</protein>
<reference evidence="2 3" key="1">
    <citation type="submission" date="2019-12" db="EMBL/GenBank/DDBJ databases">
        <title>Neisseriaceae gen. nov. sp. Genome sequencing and assembly.</title>
        <authorList>
            <person name="Liu Z."/>
            <person name="Li A."/>
        </authorList>
    </citation>
    <scope>NUCLEOTIDE SEQUENCE [LARGE SCALE GENOMIC DNA]</scope>
    <source>
        <strain evidence="2 3">B2N2-7</strain>
    </source>
</reference>